<dbReference type="Gene3D" id="3.10.10.10">
    <property type="entry name" value="HIV Type 1 Reverse Transcriptase, subunit A, domain 1"/>
    <property type="match status" value="1"/>
</dbReference>
<evidence type="ECO:0000313" key="1">
    <source>
        <dbReference type="EMBL" id="GIY18884.1"/>
    </source>
</evidence>
<organism evidence="1 2">
    <name type="scientific">Caerostris extrusa</name>
    <name type="common">Bark spider</name>
    <name type="synonym">Caerostris bankana</name>
    <dbReference type="NCBI Taxonomy" id="172846"/>
    <lineage>
        <taxon>Eukaryota</taxon>
        <taxon>Metazoa</taxon>
        <taxon>Ecdysozoa</taxon>
        <taxon>Arthropoda</taxon>
        <taxon>Chelicerata</taxon>
        <taxon>Arachnida</taxon>
        <taxon>Araneae</taxon>
        <taxon>Araneomorphae</taxon>
        <taxon>Entelegynae</taxon>
        <taxon>Araneoidea</taxon>
        <taxon>Araneidae</taxon>
        <taxon>Caerostris</taxon>
    </lineage>
</organism>
<comment type="caution">
    <text evidence="1">The sequence shown here is derived from an EMBL/GenBank/DDBJ whole genome shotgun (WGS) entry which is preliminary data.</text>
</comment>
<dbReference type="AlphaFoldDB" id="A0AAV4RCZ3"/>
<dbReference type="PANTHER" id="PTHR24559:SF454">
    <property type="entry name" value="RIBONUCLEASE H"/>
    <property type="match status" value="1"/>
</dbReference>
<dbReference type="SUPFAM" id="SSF56672">
    <property type="entry name" value="DNA/RNA polymerases"/>
    <property type="match status" value="1"/>
</dbReference>
<dbReference type="InterPro" id="IPR053134">
    <property type="entry name" value="RNA-dir_DNA_polymerase"/>
</dbReference>
<accession>A0AAV4RCZ3</accession>
<keyword evidence="2" id="KW-1185">Reference proteome</keyword>
<sequence length="79" mass="8835">MINTGGLHVTVQPYRMNPAKKEIPRLETAKLLAEKVIEECESPYASPLVLIPKPNGTYCLCIDYRKLNVVTVADSYLLT</sequence>
<dbReference type="GO" id="GO:0071897">
    <property type="term" value="P:DNA biosynthetic process"/>
    <property type="evidence" value="ECO:0007669"/>
    <property type="project" value="UniProtKB-ARBA"/>
</dbReference>
<evidence type="ECO:0000313" key="2">
    <source>
        <dbReference type="Proteomes" id="UP001054945"/>
    </source>
</evidence>
<protein>
    <submittedName>
        <fullName evidence="1">Retrovirus-related Pol polyprotein from transposon 297</fullName>
    </submittedName>
</protein>
<name>A0AAV4RCZ3_CAEEX</name>
<dbReference type="PANTHER" id="PTHR24559">
    <property type="entry name" value="TRANSPOSON TY3-I GAG-POL POLYPROTEIN"/>
    <property type="match status" value="1"/>
</dbReference>
<dbReference type="Proteomes" id="UP001054945">
    <property type="component" value="Unassembled WGS sequence"/>
</dbReference>
<reference evidence="1 2" key="1">
    <citation type="submission" date="2021-06" db="EMBL/GenBank/DDBJ databases">
        <title>Caerostris extrusa draft genome.</title>
        <authorList>
            <person name="Kono N."/>
            <person name="Arakawa K."/>
        </authorList>
    </citation>
    <scope>NUCLEOTIDE SEQUENCE [LARGE SCALE GENOMIC DNA]</scope>
</reference>
<dbReference type="InterPro" id="IPR043502">
    <property type="entry name" value="DNA/RNA_pol_sf"/>
</dbReference>
<gene>
    <name evidence="1" type="primary">pol_1141</name>
    <name evidence="1" type="ORF">CEXT_144951</name>
</gene>
<proteinExistence type="predicted"/>
<dbReference type="EMBL" id="BPLR01007690">
    <property type="protein sequence ID" value="GIY18884.1"/>
    <property type="molecule type" value="Genomic_DNA"/>
</dbReference>